<reference evidence="1" key="1">
    <citation type="submission" date="2018-02" db="EMBL/GenBank/DDBJ databases">
        <title>Rhizophora mucronata_Transcriptome.</title>
        <authorList>
            <person name="Meera S.P."/>
            <person name="Sreeshan A."/>
            <person name="Augustine A."/>
        </authorList>
    </citation>
    <scope>NUCLEOTIDE SEQUENCE</scope>
    <source>
        <tissue evidence="1">Leaf</tissue>
    </source>
</reference>
<name>A0A2P2J1A3_RHIMU</name>
<organism evidence="1">
    <name type="scientific">Rhizophora mucronata</name>
    <name type="common">Asiatic mangrove</name>
    <dbReference type="NCBI Taxonomy" id="61149"/>
    <lineage>
        <taxon>Eukaryota</taxon>
        <taxon>Viridiplantae</taxon>
        <taxon>Streptophyta</taxon>
        <taxon>Embryophyta</taxon>
        <taxon>Tracheophyta</taxon>
        <taxon>Spermatophyta</taxon>
        <taxon>Magnoliopsida</taxon>
        <taxon>eudicotyledons</taxon>
        <taxon>Gunneridae</taxon>
        <taxon>Pentapetalae</taxon>
        <taxon>rosids</taxon>
        <taxon>fabids</taxon>
        <taxon>Malpighiales</taxon>
        <taxon>Rhizophoraceae</taxon>
        <taxon>Rhizophora</taxon>
    </lineage>
</organism>
<dbReference type="EMBL" id="GGEC01006756">
    <property type="protein sequence ID" value="MBW87239.1"/>
    <property type="molecule type" value="Transcribed_RNA"/>
</dbReference>
<sequence length="53" mass="6308">MNIKQNQQKETDRLALQKTKQIGYPLWNSQELFNANLVQKNEDLLITIDVHFH</sequence>
<proteinExistence type="predicted"/>
<evidence type="ECO:0000313" key="1">
    <source>
        <dbReference type="EMBL" id="MBW87239.1"/>
    </source>
</evidence>
<accession>A0A2P2J1A3</accession>
<dbReference type="AlphaFoldDB" id="A0A2P2J1A3"/>
<protein>
    <submittedName>
        <fullName evidence="1">Uncharacterized protein</fullName>
    </submittedName>
</protein>